<dbReference type="Proteomes" id="UP000392064">
    <property type="component" value="Chromosome"/>
</dbReference>
<evidence type="ECO:0000256" key="1">
    <source>
        <dbReference type="SAM" id="Phobius"/>
    </source>
</evidence>
<dbReference type="EMBL" id="CP045737">
    <property type="protein sequence ID" value="QGG42356.1"/>
    <property type="molecule type" value="Genomic_DNA"/>
</dbReference>
<dbReference type="AlphaFoldDB" id="A0A5Q2MMF2"/>
<gene>
    <name evidence="2" type="ORF">GEV26_13770</name>
</gene>
<evidence type="ECO:0008006" key="4">
    <source>
        <dbReference type="Google" id="ProtNLM"/>
    </source>
</evidence>
<dbReference type="RefSeq" id="WP_153653939.1">
    <property type="nucleotide sequence ID" value="NZ_CP045737.1"/>
</dbReference>
<feature type="transmembrane region" description="Helical" evidence="1">
    <location>
        <begin position="172"/>
        <end position="191"/>
    </location>
</feature>
<keyword evidence="3" id="KW-1185">Reference proteome</keyword>
<name>A0A5Q2MMF2_9ACTN</name>
<sequence>MYLRDLGDSLLRRWYLVLGALALTVGVCFAALSAVSPTYQTTSSLVLVPPKTTTGVSGNPYLYLGGLEQSVDVLARAVNADATRDQIAKTATTGEYEVSADLTTSAPILVITATDSSSAGAQEMLDAVVAEVPTVFRRLQASLGVRANSQITTLEVPTDDGPSAINKARYRMAALAGAVWLFLAFVLIGFLDGVLLTRTMRRSAELLLRTDAMDAPSEQTAGNKQKAGNK</sequence>
<feature type="transmembrane region" description="Helical" evidence="1">
    <location>
        <begin position="14"/>
        <end position="35"/>
    </location>
</feature>
<keyword evidence="1" id="KW-0812">Transmembrane</keyword>
<proteinExistence type="predicted"/>
<reference evidence="2 3" key="1">
    <citation type="submission" date="2019-11" db="EMBL/GenBank/DDBJ databases">
        <authorList>
            <person name="Li J."/>
        </authorList>
    </citation>
    <scope>NUCLEOTIDE SEQUENCE [LARGE SCALE GENOMIC DNA]</scope>
    <source>
        <strain evidence="2 3">MF47</strain>
    </source>
</reference>
<organism evidence="2 3">
    <name type="scientific">Aeromicrobium yanjiei</name>
    <dbReference type="NCBI Taxonomy" id="2662028"/>
    <lineage>
        <taxon>Bacteria</taxon>
        <taxon>Bacillati</taxon>
        <taxon>Actinomycetota</taxon>
        <taxon>Actinomycetes</taxon>
        <taxon>Propionibacteriales</taxon>
        <taxon>Nocardioidaceae</taxon>
        <taxon>Aeromicrobium</taxon>
    </lineage>
</organism>
<protein>
    <recommendedName>
        <fullName evidence="4">Polysaccharide chain length determinant N-terminal domain-containing protein</fullName>
    </recommendedName>
</protein>
<dbReference type="KEGG" id="aef:GEV26_13770"/>
<keyword evidence="1" id="KW-1133">Transmembrane helix</keyword>
<accession>A0A5Q2MMF2</accession>
<keyword evidence="1" id="KW-0472">Membrane</keyword>
<evidence type="ECO:0000313" key="2">
    <source>
        <dbReference type="EMBL" id="QGG42356.1"/>
    </source>
</evidence>
<evidence type="ECO:0000313" key="3">
    <source>
        <dbReference type="Proteomes" id="UP000392064"/>
    </source>
</evidence>